<protein>
    <submittedName>
        <fullName evidence="1">Uncharacterized protein</fullName>
    </submittedName>
</protein>
<dbReference type="eggNOG" id="ENOG5033Y1J">
    <property type="taxonomic scope" value="Bacteria"/>
</dbReference>
<organism evidence="1 2">
    <name type="scientific">Chryseobacterium piperi</name>
    <dbReference type="NCBI Taxonomy" id="558152"/>
    <lineage>
        <taxon>Bacteria</taxon>
        <taxon>Pseudomonadati</taxon>
        <taxon>Bacteroidota</taxon>
        <taxon>Flavobacteriia</taxon>
        <taxon>Flavobacteriales</taxon>
        <taxon>Weeksellaceae</taxon>
        <taxon>Chryseobacterium group</taxon>
        <taxon>Chryseobacterium</taxon>
    </lineage>
</organism>
<name>A0A086BIY5_9FLAO</name>
<dbReference type="RefSeq" id="WP_034683904.1">
    <property type="nucleotide sequence ID" value="NZ_CP023049.2"/>
</dbReference>
<dbReference type="KEGG" id="cpip:CJF12_18480"/>
<sequence length="246" mass="28287">MNTLDKKGYDTAVDAWKKCLADYPRMKTLIPPNYVFTLSPEQIKWAKTVTDGKVKNFRVDMGILDQKQVIIILVRIDEKGQNIVVDGFPYSLLGEMEKDLPLYEKQSYTLVKTALLSKDLRSVDDNSNTTFPIADHPIMKQDKAIEAIEQWRNEGQNWLYMECSAPYNGTRIFSSFYVPILDLTLPEGLNWITCTFALRYSSIYQRMLVSLVFISFYKNLGNDVSSPAYISNTYDWSQPCPPICQI</sequence>
<proteinExistence type="predicted"/>
<dbReference type="Proteomes" id="UP000028709">
    <property type="component" value="Unassembled WGS sequence"/>
</dbReference>
<dbReference type="OrthoDB" id="714053at2"/>
<dbReference type="AlphaFoldDB" id="A0A086BIY5"/>
<gene>
    <name evidence="1" type="ORF">IQ37_08710</name>
</gene>
<dbReference type="STRING" id="558152.IQ37_08710"/>
<evidence type="ECO:0000313" key="1">
    <source>
        <dbReference type="EMBL" id="KFF28899.1"/>
    </source>
</evidence>
<reference evidence="1 2" key="1">
    <citation type="submission" date="2014-07" db="EMBL/GenBank/DDBJ databases">
        <title>Genome of Chryseobacterium piperi CTM.</title>
        <authorList>
            <person name="Pipes S.E."/>
            <person name="Stropko S.J."/>
            <person name="Newman J.D."/>
        </authorList>
    </citation>
    <scope>NUCLEOTIDE SEQUENCE [LARGE SCALE GENOMIC DNA]</scope>
    <source>
        <strain evidence="1 2">CTM</strain>
    </source>
</reference>
<keyword evidence="2" id="KW-1185">Reference proteome</keyword>
<dbReference type="EMBL" id="JPRJ01000012">
    <property type="protein sequence ID" value="KFF28899.1"/>
    <property type="molecule type" value="Genomic_DNA"/>
</dbReference>
<accession>A0A086BIY5</accession>
<comment type="caution">
    <text evidence="1">The sequence shown here is derived from an EMBL/GenBank/DDBJ whole genome shotgun (WGS) entry which is preliminary data.</text>
</comment>
<evidence type="ECO:0000313" key="2">
    <source>
        <dbReference type="Proteomes" id="UP000028709"/>
    </source>
</evidence>